<evidence type="ECO:0000313" key="2">
    <source>
        <dbReference type="EMBL" id="KAG5185142.1"/>
    </source>
</evidence>
<reference evidence="2" key="1">
    <citation type="submission" date="2021-02" db="EMBL/GenBank/DDBJ databases">
        <title>First Annotated Genome of the Yellow-green Alga Tribonema minus.</title>
        <authorList>
            <person name="Mahan K.M."/>
        </authorList>
    </citation>
    <scope>NUCLEOTIDE SEQUENCE</scope>
    <source>
        <strain evidence="2">UTEX B ZZ1240</strain>
    </source>
</reference>
<dbReference type="Proteomes" id="UP000664859">
    <property type="component" value="Unassembled WGS sequence"/>
</dbReference>
<keyword evidence="1" id="KW-0472">Membrane</keyword>
<keyword evidence="1" id="KW-1133">Transmembrane helix</keyword>
<comment type="caution">
    <text evidence="2">The sequence shown here is derived from an EMBL/GenBank/DDBJ whole genome shotgun (WGS) entry which is preliminary data.</text>
</comment>
<proteinExistence type="predicted"/>
<evidence type="ECO:0000313" key="3">
    <source>
        <dbReference type="Proteomes" id="UP000664859"/>
    </source>
</evidence>
<sequence>MMVVASAEADMDGALAELSRAKDADQTLTAMVKVNEILDSDDGTMENPLAREIVVRGLSAKKREARTTGEWRDDIDFAYGVLRRRLDPYNTFALRPYLGVAPFLGGLYYLAAFFVQQKFPEAFPLAYFSLVGVFVAPILFLLVNS</sequence>
<keyword evidence="3" id="KW-1185">Reference proteome</keyword>
<evidence type="ECO:0000256" key="1">
    <source>
        <dbReference type="SAM" id="Phobius"/>
    </source>
</evidence>
<feature type="transmembrane region" description="Helical" evidence="1">
    <location>
        <begin position="123"/>
        <end position="143"/>
    </location>
</feature>
<keyword evidence="1" id="KW-0812">Transmembrane</keyword>
<protein>
    <submittedName>
        <fullName evidence="2">Uncharacterized protein</fullName>
    </submittedName>
</protein>
<organism evidence="2 3">
    <name type="scientific">Tribonema minus</name>
    <dbReference type="NCBI Taxonomy" id="303371"/>
    <lineage>
        <taxon>Eukaryota</taxon>
        <taxon>Sar</taxon>
        <taxon>Stramenopiles</taxon>
        <taxon>Ochrophyta</taxon>
        <taxon>PX clade</taxon>
        <taxon>Xanthophyceae</taxon>
        <taxon>Tribonematales</taxon>
        <taxon>Tribonemataceae</taxon>
        <taxon>Tribonema</taxon>
    </lineage>
</organism>
<dbReference type="EMBL" id="JAFCMP010000141">
    <property type="protein sequence ID" value="KAG5185142.1"/>
    <property type="molecule type" value="Genomic_DNA"/>
</dbReference>
<accession>A0A836CGK9</accession>
<feature type="transmembrane region" description="Helical" evidence="1">
    <location>
        <begin position="92"/>
        <end position="111"/>
    </location>
</feature>
<dbReference type="OrthoDB" id="10335146at2759"/>
<name>A0A836CGK9_9STRA</name>
<gene>
    <name evidence="2" type="ORF">JKP88DRAFT_194710</name>
</gene>
<dbReference type="AlphaFoldDB" id="A0A836CGK9"/>